<evidence type="ECO:0000256" key="2">
    <source>
        <dbReference type="PROSITE-ProRule" id="PRU10007"/>
    </source>
</evidence>
<keyword evidence="1 3" id="KW-0560">Oxidoreductase</keyword>
<dbReference type="InterPro" id="IPR016163">
    <property type="entry name" value="Ald_DH_C"/>
</dbReference>
<dbReference type="Pfam" id="PF00171">
    <property type="entry name" value="Aldedh"/>
    <property type="match status" value="1"/>
</dbReference>
<dbReference type="PANTHER" id="PTHR11699">
    <property type="entry name" value="ALDEHYDE DEHYDROGENASE-RELATED"/>
    <property type="match status" value="1"/>
</dbReference>
<dbReference type="InterPro" id="IPR016162">
    <property type="entry name" value="Ald_DH_N"/>
</dbReference>
<dbReference type="Gene3D" id="3.40.309.10">
    <property type="entry name" value="Aldehyde Dehydrogenase, Chain A, domain 2"/>
    <property type="match status" value="1"/>
</dbReference>
<dbReference type="InterPro" id="IPR029510">
    <property type="entry name" value="Ald_DH_CS_GLU"/>
</dbReference>
<dbReference type="EMBL" id="BNJG01000003">
    <property type="protein sequence ID" value="GHO59651.1"/>
    <property type="molecule type" value="Genomic_DNA"/>
</dbReference>
<evidence type="ECO:0000256" key="3">
    <source>
        <dbReference type="RuleBase" id="RU003345"/>
    </source>
</evidence>
<feature type="domain" description="Aldehyde dehydrogenase" evidence="4">
    <location>
        <begin position="44"/>
        <end position="509"/>
    </location>
</feature>
<dbReference type="InterPro" id="IPR015657">
    <property type="entry name" value="Aminobutyraldehyde_DH"/>
</dbReference>
<dbReference type="PROSITE" id="PS00687">
    <property type="entry name" value="ALDEHYDE_DEHYDR_GLU"/>
    <property type="match status" value="1"/>
</dbReference>
<organism evidence="5 6">
    <name type="scientific">Ktedonobacter robiniae</name>
    <dbReference type="NCBI Taxonomy" id="2778365"/>
    <lineage>
        <taxon>Bacteria</taxon>
        <taxon>Bacillati</taxon>
        <taxon>Chloroflexota</taxon>
        <taxon>Ktedonobacteria</taxon>
        <taxon>Ktedonobacterales</taxon>
        <taxon>Ktedonobacteraceae</taxon>
        <taxon>Ktedonobacter</taxon>
    </lineage>
</organism>
<accession>A0ABQ3V3A6</accession>
<dbReference type="SUPFAM" id="SSF53720">
    <property type="entry name" value="ALDH-like"/>
    <property type="match status" value="1"/>
</dbReference>
<evidence type="ECO:0000259" key="4">
    <source>
        <dbReference type="Pfam" id="PF00171"/>
    </source>
</evidence>
<keyword evidence="6" id="KW-1185">Reference proteome</keyword>
<comment type="similarity">
    <text evidence="3">Belongs to the aldehyde dehydrogenase family.</text>
</comment>
<feature type="active site" evidence="2">
    <location>
        <position position="282"/>
    </location>
</feature>
<comment type="caution">
    <text evidence="5">The sequence shown here is derived from an EMBL/GenBank/DDBJ whole genome shotgun (WGS) entry which is preliminary data.</text>
</comment>
<evidence type="ECO:0000313" key="6">
    <source>
        <dbReference type="Proteomes" id="UP000654345"/>
    </source>
</evidence>
<dbReference type="Gene3D" id="3.40.605.10">
    <property type="entry name" value="Aldehyde Dehydrogenase, Chain A, domain 1"/>
    <property type="match status" value="1"/>
</dbReference>
<dbReference type="NCBIfam" id="NF010000">
    <property type="entry name" value="PRK13473.1"/>
    <property type="match status" value="1"/>
</dbReference>
<dbReference type="InterPro" id="IPR016161">
    <property type="entry name" value="Ald_DH/histidinol_DH"/>
</dbReference>
<reference evidence="5 6" key="1">
    <citation type="journal article" date="2021" name="Int. J. Syst. Evol. Microbiol.">
        <title>Reticulibacter mediterranei gen. nov., sp. nov., within the new family Reticulibacteraceae fam. nov., and Ktedonospora formicarum gen. nov., sp. nov., Ktedonobacter robiniae sp. nov., Dictyobacter formicarum sp. nov. and Dictyobacter arantiisoli sp. nov., belonging to the class Ktedonobacteria.</title>
        <authorList>
            <person name="Yabe S."/>
            <person name="Zheng Y."/>
            <person name="Wang C.M."/>
            <person name="Sakai Y."/>
            <person name="Abe K."/>
            <person name="Yokota A."/>
            <person name="Donadio S."/>
            <person name="Cavaletti L."/>
            <person name="Monciardini P."/>
        </authorList>
    </citation>
    <scope>NUCLEOTIDE SEQUENCE [LARGE SCALE GENOMIC DNA]</scope>
    <source>
        <strain evidence="5 6">SOSP1-30</strain>
    </source>
</reference>
<dbReference type="InterPro" id="IPR016160">
    <property type="entry name" value="Ald_DH_CS_CYS"/>
</dbReference>
<dbReference type="Proteomes" id="UP000654345">
    <property type="component" value="Unassembled WGS sequence"/>
</dbReference>
<gene>
    <name evidence="5" type="ORF">KSB_81260</name>
</gene>
<proteinExistence type="inferred from homology"/>
<evidence type="ECO:0000256" key="1">
    <source>
        <dbReference type="ARBA" id="ARBA00023002"/>
    </source>
</evidence>
<dbReference type="PROSITE" id="PS00070">
    <property type="entry name" value="ALDEHYDE_DEHYDR_CYS"/>
    <property type="match status" value="1"/>
</dbReference>
<dbReference type="CDD" id="cd07092">
    <property type="entry name" value="ALDH_ABALDH-YdcW"/>
    <property type="match status" value="1"/>
</dbReference>
<name>A0ABQ3V3A6_9CHLR</name>
<dbReference type="InterPro" id="IPR015590">
    <property type="entry name" value="Aldehyde_DH_dom"/>
</dbReference>
<sequence length="530" mass="56990">MPVMLRESHASILPGALMPPVEVFLSFERVAAMTEYKMLINGQFVKSSTGKVVDDLNPASGEVIAQVPKSSLEDMQHAVAAAREAFNDGRWSNLPHGARAATLEKLASLVEAHAGELAGLESLDTGKPIKLARDSDIPFAIDNLRFFAGAARHLAGVAASEYSGGHTSVIRREPVGVVASVAPWNYPFMMLAWKIGPALAAGNSVVFKPSPETPLTALKLGELALEAGIPDGVLNIITDGPEVAPSLASHPGVNMVSITGSTRSGKYVMRAAAETVKRVHLELGGKAPFIVYEDADIEASAYGAVVGGYVNCGQDCTAATRIYVHESIYDRFMESFLGKVKQIRVGDPAQESTDMGSLISARQRDAVEGYVERALRAGANILTGGKRASIPGFEKGFFFEPTVIAEDRQDAEIVQSEVFGPVVVVSRFSSEEEVLRKANGVVYGLAASVWTKDIYKAMRASKALQFGTVWVNDHLPLASEMPHGGYKESGIGKDMSLYSFEEYTQIKHVMIELSGEARKGWHYTIFGDPI</sequence>
<evidence type="ECO:0000313" key="5">
    <source>
        <dbReference type="EMBL" id="GHO59651.1"/>
    </source>
</evidence>
<protein>
    <submittedName>
        <fullName evidence="5">Gamma-aminobutyraldehyde dehydrogenase</fullName>
    </submittedName>
</protein>